<sequence length="73" mass="7755">MQQPARAQRAGCRFLTLEPKGRAQPTLPGSPEKAAACAPEGCRLLYLAAVQNPFAGADKCNSLHERSEQAAGF</sequence>
<evidence type="ECO:0000313" key="2">
    <source>
        <dbReference type="Proteomes" id="UP000029736"/>
    </source>
</evidence>
<comment type="caution">
    <text evidence="1">The sequence shown here is derived from an EMBL/GenBank/DDBJ whole genome shotgun (WGS) entry which is preliminary data.</text>
</comment>
<name>A0A098S614_9BACT</name>
<dbReference type="AlphaFoldDB" id="A0A098S614"/>
<gene>
    <name evidence="1" type="ORF">IX84_19495</name>
</gene>
<dbReference type="Proteomes" id="UP000029736">
    <property type="component" value="Unassembled WGS sequence"/>
</dbReference>
<keyword evidence="2" id="KW-1185">Reference proteome</keyword>
<proteinExistence type="predicted"/>
<dbReference type="EMBL" id="JPOS01000075">
    <property type="protein sequence ID" value="KGE86672.1"/>
    <property type="molecule type" value="Genomic_DNA"/>
</dbReference>
<accession>A0A098S614</accession>
<protein>
    <submittedName>
        <fullName evidence="1">Uncharacterized protein</fullName>
    </submittedName>
</protein>
<organism evidence="1 2">
    <name type="scientific">Phaeodactylibacter xiamenensis</name>
    <dbReference type="NCBI Taxonomy" id="1524460"/>
    <lineage>
        <taxon>Bacteria</taxon>
        <taxon>Pseudomonadati</taxon>
        <taxon>Bacteroidota</taxon>
        <taxon>Saprospiria</taxon>
        <taxon>Saprospirales</taxon>
        <taxon>Haliscomenobacteraceae</taxon>
        <taxon>Phaeodactylibacter</taxon>
    </lineage>
</organism>
<evidence type="ECO:0000313" key="1">
    <source>
        <dbReference type="EMBL" id="KGE86672.1"/>
    </source>
</evidence>
<reference evidence="1 2" key="1">
    <citation type="journal article" date="2014" name="Int. J. Syst. Evol. Microbiol.">
        <title>Phaeodactylibacter xiamenensis gen. nov., sp. nov., a member of the family Saprospiraceae isolated from the marine alga Phaeodactylum tricornutum.</title>
        <authorList>
            <person name="Chen Z.Jr."/>
            <person name="Lei X."/>
            <person name="Lai Q."/>
            <person name="Li Y."/>
            <person name="Zhang B."/>
            <person name="Zhang J."/>
            <person name="Zhang H."/>
            <person name="Yang L."/>
            <person name="Zheng W."/>
            <person name="Tian Y."/>
            <person name="Yu Z."/>
            <person name="Xu H.Jr."/>
            <person name="Zheng T."/>
        </authorList>
    </citation>
    <scope>NUCLEOTIDE SEQUENCE [LARGE SCALE GENOMIC DNA]</scope>
    <source>
        <strain evidence="1 2">KD52</strain>
    </source>
</reference>